<gene>
    <name evidence="1" type="ORF">I4F81_008722</name>
</gene>
<name>A0ACC3C8T4_PYRYE</name>
<keyword evidence="2" id="KW-1185">Reference proteome</keyword>
<evidence type="ECO:0000313" key="1">
    <source>
        <dbReference type="EMBL" id="KAK1866202.1"/>
    </source>
</evidence>
<comment type="caution">
    <text evidence="1">The sequence shown here is derived from an EMBL/GenBank/DDBJ whole genome shotgun (WGS) entry which is preliminary data.</text>
</comment>
<proteinExistence type="predicted"/>
<organism evidence="1 2">
    <name type="scientific">Pyropia yezoensis</name>
    <name type="common">Susabi-nori</name>
    <name type="synonym">Porphyra yezoensis</name>
    <dbReference type="NCBI Taxonomy" id="2788"/>
    <lineage>
        <taxon>Eukaryota</taxon>
        <taxon>Rhodophyta</taxon>
        <taxon>Bangiophyceae</taxon>
        <taxon>Bangiales</taxon>
        <taxon>Bangiaceae</taxon>
        <taxon>Pyropia</taxon>
    </lineage>
</organism>
<reference evidence="1" key="1">
    <citation type="submission" date="2019-11" db="EMBL/GenBank/DDBJ databases">
        <title>Nori genome reveals adaptations in red seaweeds to the harsh intertidal environment.</title>
        <authorList>
            <person name="Wang D."/>
            <person name="Mao Y."/>
        </authorList>
    </citation>
    <scope>NUCLEOTIDE SEQUENCE</scope>
    <source>
        <tissue evidence="1">Gametophyte</tissue>
    </source>
</reference>
<protein>
    <submittedName>
        <fullName evidence="1">Uncharacterized protein</fullName>
    </submittedName>
</protein>
<accession>A0ACC3C8T4</accession>
<evidence type="ECO:0000313" key="2">
    <source>
        <dbReference type="Proteomes" id="UP000798662"/>
    </source>
</evidence>
<sequence length="550" mass="57260">MVAACRRVPSVAVAAAAAATSTLLVVPTPTTAAQIFPIVGADAVADAVLGRMDRTADPCVDAVQWACGGWAAKAQIPPSKTYVGSFGDIRDRVVAGLDRVLCSPAEAATPVGTPYAACARATIATARGGGAAAKAAGMEMLGRFAPALAAITTDGTMEAVVGAISTLHSNGGGLPLVDSGVSNSRVKHPEMVLEAYRPDLGMSSSGFRADTPIGRAVNAAYRTMLEELLSDAGEAGLLPIGPSAPAAGGGRRARPDAAAAYWRWKQEATGTRAPPDVKTRCVERVGDLLPWGVGDVFVRHFFDDAKTKAAMQIVNAVQEAYPKLITGAKWLDAETRAAAIAKFVALTYNVAHFSRNPTDAYDDVVVSADDYPGSWASAARHACRNEYTIAAGILQSPIFDPAAPAAQSYGSAGFLVGHEITHAFDNRNRRLGGNVTVDGSLTLPDNLADAGGVASAALALNAAVAAGQTGPANARLEDAFTPQQLFYLGYAQTYCRKRTPRSLLERLSTNRHAPARFRLQGGLSQHPGFATAFSCAPGTPYNPPKRCSLW</sequence>
<dbReference type="Proteomes" id="UP000798662">
    <property type="component" value="Chromosome 2"/>
</dbReference>
<dbReference type="EMBL" id="CM020619">
    <property type="protein sequence ID" value="KAK1866202.1"/>
    <property type="molecule type" value="Genomic_DNA"/>
</dbReference>